<reference evidence="1" key="2">
    <citation type="journal article" date="2022" name="New Phytol.">
        <title>Evolutionary transition to the ectomycorrhizal habit in the genomes of a hyperdiverse lineage of mushroom-forming fungi.</title>
        <authorList>
            <person name="Looney B."/>
            <person name="Miyauchi S."/>
            <person name="Morin E."/>
            <person name="Drula E."/>
            <person name="Courty P.E."/>
            <person name="Kohler A."/>
            <person name="Kuo A."/>
            <person name="LaButti K."/>
            <person name="Pangilinan J."/>
            <person name="Lipzen A."/>
            <person name="Riley R."/>
            <person name="Andreopoulos W."/>
            <person name="He G."/>
            <person name="Johnson J."/>
            <person name="Nolan M."/>
            <person name="Tritt A."/>
            <person name="Barry K.W."/>
            <person name="Grigoriev I.V."/>
            <person name="Nagy L.G."/>
            <person name="Hibbett D."/>
            <person name="Henrissat B."/>
            <person name="Matheny P.B."/>
            <person name="Labbe J."/>
            <person name="Martin F.M."/>
        </authorList>
    </citation>
    <scope>NUCLEOTIDE SEQUENCE</scope>
    <source>
        <strain evidence="1">FP105234-sp</strain>
    </source>
</reference>
<evidence type="ECO:0000313" key="1">
    <source>
        <dbReference type="EMBL" id="KAI0049369.1"/>
    </source>
</evidence>
<protein>
    <submittedName>
        <fullName evidence="1">Uncharacterized protein</fullName>
    </submittedName>
</protein>
<proteinExistence type="predicted"/>
<sequence>MPALNATATITTLFPSATTCACAVPVESANRWYSPLQIASKILPYMWMAFWAIIIFTVALIAMFAVFALISKKIDEYIEYCDRKDSKFTPSNLFGLCSLWSWITTRRGGNRGATRAEETSPLLGK</sequence>
<comment type="caution">
    <text evidence="1">The sequence shown here is derived from an EMBL/GenBank/DDBJ whole genome shotgun (WGS) entry which is preliminary data.</text>
</comment>
<dbReference type="Proteomes" id="UP000814033">
    <property type="component" value="Unassembled WGS sequence"/>
</dbReference>
<reference evidence="1" key="1">
    <citation type="submission" date="2021-02" db="EMBL/GenBank/DDBJ databases">
        <authorList>
            <consortium name="DOE Joint Genome Institute"/>
            <person name="Ahrendt S."/>
            <person name="Looney B.P."/>
            <person name="Miyauchi S."/>
            <person name="Morin E."/>
            <person name="Drula E."/>
            <person name="Courty P.E."/>
            <person name="Chicoki N."/>
            <person name="Fauchery L."/>
            <person name="Kohler A."/>
            <person name="Kuo A."/>
            <person name="Labutti K."/>
            <person name="Pangilinan J."/>
            <person name="Lipzen A."/>
            <person name="Riley R."/>
            <person name="Andreopoulos W."/>
            <person name="He G."/>
            <person name="Johnson J."/>
            <person name="Barry K.W."/>
            <person name="Grigoriev I.V."/>
            <person name="Nagy L."/>
            <person name="Hibbett D."/>
            <person name="Henrissat B."/>
            <person name="Matheny P.B."/>
            <person name="Labbe J."/>
            <person name="Martin F."/>
        </authorList>
    </citation>
    <scope>NUCLEOTIDE SEQUENCE</scope>
    <source>
        <strain evidence="1">FP105234-sp</strain>
    </source>
</reference>
<organism evidence="1 2">
    <name type="scientific">Auriscalpium vulgare</name>
    <dbReference type="NCBI Taxonomy" id="40419"/>
    <lineage>
        <taxon>Eukaryota</taxon>
        <taxon>Fungi</taxon>
        <taxon>Dikarya</taxon>
        <taxon>Basidiomycota</taxon>
        <taxon>Agaricomycotina</taxon>
        <taxon>Agaricomycetes</taxon>
        <taxon>Russulales</taxon>
        <taxon>Auriscalpiaceae</taxon>
        <taxon>Auriscalpium</taxon>
    </lineage>
</organism>
<dbReference type="EMBL" id="MU275874">
    <property type="protein sequence ID" value="KAI0049369.1"/>
    <property type="molecule type" value="Genomic_DNA"/>
</dbReference>
<gene>
    <name evidence="1" type="ORF">FA95DRAFT_1557029</name>
</gene>
<keyword evidence="2" id="KW-1185">Reference proteome</keyword>
<evidence type="ECO:0000313" key="2">
    <source>
        <dbReference type="Proteomes" id="UP000814033"/>
    </source>
</evidence>
<name>A0ACB8RYR8_9AGAM</name>
<accession>A0ACB8RYR8</accession>